<dbReference type="Proteomes" id="UP000199576">
    <property type="component" value="Chromosome I"/>
</dbReference>
<evidence type="ECO:0000313" key="1">
    <source>
        <dbReference type="EMBL" id="SDS61253.1"/>
    </source>
</evidence>
<accession>A0ABY0UFR8</accession>
<reference evidence="1 2" key="1">
    <citation type="submission" date="2016-10" db="EMBL/GenBank/DDBJ databases">
        <authorList>
            <person name="Varghese N."/>
            <person name="Submissions S."/>
        </authorList>
    </citation>
    <scope>NUCLEOTIDE SEQUENCE [LARGE SCALE GENOMIC DNA]</scope>
    <source>
        <strain evidence="1 2">BS2981</strain>
    </source>
</reference>
<gene>
    <name evidence="1" type="ORF">SAMN04490182_1948</name>
</gene>
<name>A0ABY0UFR8_PSECE</name>
<keyword evidence="2" id="KW-1185">Reference proteome</keyword>
<organism evidence="1 2">
    <name type="scientific">Pseudomonas cedrina</name>
    <dbReference type="NCBI Taxonomy" id="651740"/>
    <lineage>
        <taxon>Bacteria</taxon>
        <taxon>Pseudomonadati</taxon>
        <taxon>Pseudomonadota</taxon>
        <taxon>Gammaproteobacteria</taxon>
        <taxon>Pseudomonadales</taxon>
        <taxon>Pseudomonadaceae</taxon>
        <taxon>Pseudomonas</taxon>
    </lineage>
</organism>
<sequence>MRWLGDAGRVALRLRWALRFVLGGMADYLRDNRIEVFQQY</sequence>
<dbReference type="EMBL" id="LT629753">
    <property type="protein sequence ID" value="SDS61253.1"/>
    <property type="molecule type" value="Genomic_DNA"/>
</dbReference>
<proteinExistence type="predicted"/>
<protein>
    <submittedName>
        <fullName evidence="1">Uncharacterized protein</fullName>
    </submittedName>
</protein>
<evidence type="ECO:0000313" key="2">
    <source>
        <dbReference type="Proteomes" id="UP000199576"/>
    </source>
</evidence>